<evidence type="ECO:0000313" key="1">
    <source>
        <dbReference type="EMBL" id="KZV20368.1"/>
    </source>
</evidence>
<accession>A0A2Z7AFH9</accession>
<reference evidence="1 2" key="1">
    <citation type="journal article" date="2015" name="Proc. Natl. Acad. Sci. U.S.A.">
        <title>The resurrection genome of Boea hygrometrica: A blueprint for survival of dehydration.</title>
        <authorList>
            <person name="Xiao L."/>
            <person name="Yang G."/>
            <person name="Zhang L."/>
            <person name="Yang X."/>
            <person name="Zhao S."/>
            <person name="Ji Z."/>
            <person name="Zhou Q."/>
            <person name="Hu M."/>
            <person name="Wang Y."/>
            <person name="Chen M."/>
            <person name="Xu Y."/>
            <person name="Jin H."/>
            <person name="Xiao X."/>
            <person name="Hu G."/>
            <person name="Bao F."/>
            <person name="Hu Y."/>
            <person name="Wan P."/>
            <person name="Li L."/>
            <person name="Deng X."/>
            <person name="Kuang T."/>
            <person name="Xiang C."/>
            <person name="Zhu J.K."/>
            <person name="Oliver M.J."/>
            <person name="He Y."/>
        </authorList>
    </citation>
    <scope>NUCLEOTIDE SEQUENCE [LARGE SCALE GENOMIC DNA]</scope>
    <source>
        <strain evidence="2">cv. XS01</strain>
    </source>
</reference>
<protein>
    <submittedName>
        <fullName evidence="1">Digalactosyldiacylglycerol synthase 2, chloroplastic</fullName>
    </submittedName>
</protein>
<dbReference type="AlphaFoldDB" id="A0A2Z7AFH9"/>
<gene>
    <name evidence="1" type="ORF">F511_39097</name>
</gene>
<name>A0A2Z7AFH9_9LAMI</name>
<dbReference type="EMBL" id="KV015716">
    <property type="protein sequence ID" value="KZV20368.1"/>
    <property type="molecule type" value="Genomic_DNA"/>
</dbReference>
<keyword evidence="2" id="KW-1185">Reference proteome</keyword>
<dbReference type="Proteomes" id="UP000250235">
    <property type="component" value="Unassembled WGS sequence"/>
</dbReference>
<sequence>MRSGPEQPAPESHTYTGKSVYAPIEIREINWVTYFLPKIDPADKIKGVLPYLDRPNPVEEHYLLVIQDLRDKAEFQIQGYDQWHRFRTDYRLSKILSLNTVEEFVKAENKLFSWGPNKVSELLQRRDLVWYKFMELHMRELSLERISQGQTISEPGSSGNSPVGV</sequence>
<evidence type="ECO:0000313" key="2">
    <source>
        <dbReference type="Proteomes" id="UP000250235"/>
    </source>
</evidence>
<proteinExistence type="predicted"/>
<organism evidence="1 2">
    <name type="scientific">Dorcoceras hygrometricum</name>
    <dbReference type="NCBI Taxonomy" id="472368"/>
    <lineage>
        <taxon>Eukaryota</taxon>
        <taxon>Viridiplantae</taxon>
        <taxon>Streptophyta</taxon>
        <taxon>Embryophyta</taxon>
        <taxon>Tracheophyta</taxon>
        <taxon>Spermatophyta</taxon>
        <taxon>Magnoliopsida</taxon>
        <taxon>eudicotyledons</taxon>
        <taxon>Gunneridae</taxon>
        <taxon>Pentapetalae</taxon>
        <taxon>asterids</taxon>
        <taxon>lamiids</taxon>
        <taxon>Lamiales</taxon>
        <taxon>Gesneriaceae</taxon>
        <taxon>Didymocarpoideae</taxon>
        <taxon>Trichosporeae</taxon>
        <taxon>Loxocarpinae</taxon>
        <taxon>Dorcoceras</taxon>
    </lineage>
</organism>